<feature type="repeat" description="ANK" evidence="3">
    <location>
        <begin position="228"/>
        <end position="256"/>
    </location>
</feature>
<protein>
    <submittedName>
        <fullName evidence="4">Ankyrin repeat domain-containing protein</fullName>
    </submittedName>
</protein>
<keyword evidence="5" id="KW-1185">Reference proteome</keyword>
<dbReference type="PRINTS" id="PR01415">
    <property type="entry name" value="ANKYRIN"/>
</dbReference>
<comment type="caution">
    <text evidence="4">The sequence shown here is derived from an EMBL/GenBank/DDBJ whole genome shotgun (WGS) entry which is preliminary data.</text>
</comment>
<evidence type="ECO:0000313" key="4">
    <source>
        <dbReference type="EMBL" id="MBE9118938.1"/>
    </source>
</evidence>
<dbReference type="AlphaFoldDB" id="A0A8J7E220"/>
<dbReference type="InterPro" id="IPR050889">
    <property type="entry name" value="Dendritic_Spine_Reg/Scaffold"/>
</dbReference>
<feature type="repeat" description="ANK" evidence="3">
    <location>
        <begin position="129"/>
        <end position="161"/>
    </location>
</feature>
<dbReference type="InterPro" id="IPR002110">
    <property type="entry name" value="Ankyrin_rpt"/>
</dbReference>
<dbReference type="SMART" id="SM00248">
    <property type="entry name" value="ANK"/>
    <property type="match status" value="6"/>
</dbReference>
<dbReference type="PANTHER" id="PTHR24166:SF48">
    <property type="entry name" value="PROTEIN VAPYRIN"/>
    <property type="match status" value="1"/>
</dbReference>
<gene>
    <name evidence="4" type="ORF">IQ249_23905</name>
</gene>
<name>A0A8J7E220_9CYAN</name>
<sequence length="256" mass="27640">MLEAGSSVNLENSSDITSLMTASLRGRLDFVQALVSSGADVNYINHDGQTALKLAAYNGHQEVFDYLFPLTVESERKNYAKQILPDGIRRKERRQNKLIRNLISAVTEGDIEAIRETAKGTNINAFDEDGVTALHTAVLTGQVEIIRTLLALGANPNILAEDDGWTPLMEAAQAGYADVVNLLIEAGAELENCIEDMTPLMLAADSNALKVAEISIEAGANVNVKNRDGRTALFFAQQGGHTEIIQLLLDSGATEE</sequence>
<proteinExistence type="predicted"/>
<dbReference type="Pfam" id="PF12796">
    <property type="entry name" value="Ank_2"/>
    <property type="match status" value="3"/>
</dbReference>
<evidence type="ECO:0000256" key="3">
    <source>
        <dbReference type="PROSITE-ProRule" id="PRU00023"/>
    </source>
</evidence>
<dbReference type="PANTHER" id="PTHR24166">
    <property type="entry name" value="ROLLING PEBBLES, ISOFORM B"/>
    <property type="match status" value="1"/>
</dbReference>
<feature type="repeat" description="ANK" evidence="3">
    <location>
        <begin position="195"/>
        <end position="227"/>
    </location>
</feature>
<dbReference type="SUPFAM" id="SSF48403">
    <property type="entry name" value="Ankyrin repeat"/>
    <property type="match status" value="1"/>
</dbReference>
<feature type="repeat" description="ANK" evidence="3">
    <location>
        <begin position="163"/>
        <end position="191"/>
    </location>
</feature>
<dbReference type="Proteomes" id="UP000654482">
    <property type="component" value="Unassembled WGS sequence"/>
</dbReference>
<keyword evidence="2 3" id="KW-0040">ANK repeat</keyword>
<evidence type="ECO:0000256" key="2">
    <source>
        <dbReference type="ARBA" id="ARBA00023043"/>
    </source>
</evidence>
<keyword evidence="1" id="KW-0677">Repeat</keyword>
<reference evidence="4" key="1">
    <citation type="submission" date="2020-10" db="EMBL/GenBank/DDBJ databases">
        <authorList>
            <person name="Castelo-Branco R."/>
            <person name="Eusebio N."/>
            <person name="Adriana R."/>
            <person name="Vieira A."/>
            <person name="Brugerolle De Fraissinette N."/>
            <person name="Rezende De Castro R."/>
            <person name="Schneider M.P."/>
            <person name="Vasconcelos V."/>
            <person name="Leao P.N."/>
        </authorList>
    </citation>
    <scope>NUCLEOTIDE SEQUENCE</scope>
    <source>
        <strain evidence="4">LEGE 07157</strain>
    </source>
</reference>
<evidence type="ECO:0000313" key="5">
    <source>
        <dbReference type="Proteomes" id="UP000654482"/>
    </source>
</evidence>
<dbReference type="PROSITE" id="PS50088">
    <property type="entry name" value="ANK_REPEAT"/>
    <property type="match status" value="5"/>
</dbReference>
<dbReference type="InterPro" id="IPR036770">
    <property type="entry name" value="Ankyrin_rpt-contain_sf"/>
</dbReference>
<dbReference type="EMBL" id="JADEWZ010000069">
    <property type="protein sequence ID" value="MBE9118938.1"/>
    <property type="molecule type" value="Genomic_DNA"/>
</dbReference>
<feature type="repeat" description="ANK" evidence="3">
    <location>
        <begin position="14"/>
        <end position="46"/>
    </location>
</feature>
<evidence type="ECO:0000256" key="1">
    <source>
        <dbReference type="ARBA" id="ARBA00022737"/>
    </source>
</evidence>
<accession>A0A8J7E220</accession>
<organism evidence="4 5">
    <name type="scientific">Lusitaniella coriacea LEGE 07157</name>
    <dbReference type="NCBI Taxonomy" id="945747"/>
    <lineage>
        <taxon>Bacteria</taxon>
        <taxon>Bacillati</taxon>
        <taxon>Cyanobacteriota</taxon>
        <taxon>Cyanophyceae</taxon>
        <taxon>Spirulinales</taxon>
        <taxon>Lusitaniellaceae</taxon>
        <taxon>Lusitaniella</taxon>
    </lineage>
</organism>
<dbReference type="PROSITE" id="PS50297">
    <property type="entry name" value="ANK_REP_REGION"/>
    <property type="match status" value="5"/>
</dbReference>
<dbReference type="Gene3D" id="1.25.40.20">
    <property type="entry name" value="Ankyrin repeat-containing domain"/>
    <property type="match status" value="3"/>
</dbReference>